<reference evidence="1" key="1">
    <citation type="submission" date="2019-11" db="EMBL/GenBank/DDBJ databases">
        <authorList>
            <person name="Feng L."/>
        </authorList>
    </citation>
    <scope>NUCLEOTIDE SEQUENCE</scope>
    <source>
        <strain evidence="1">CbolteaeLFYP116</strain>
    </source>
</reference>
<sequence length="59" mass="6977">MLVFFDAVKPGPIVFNKSRGCYSKFCNVLNKKGYGLFTLRVVILNHEINKHRREWLCIY</sequence>
<accession>A0A6N2XQ12</accession>
<name>A0A6N2XQ12_9FIRM</name>
<gene>
    <name evidence="1" type="ORF">CBLFYP116_05244</name>
</gene>
<dbReference type="EMBL" id="CACRTF010000020">
    <property type="protein sequence ID" value="VYT55756.1"/>
    <property type="molecule type" value="Genomic_DNA"/>
</dbReference>
<evidence type="ECO:0000313" key="1">
    <source>
        <dbReference type="EMBL" id="VYT55756.1"/>
    </source>
</evidence>
<dbReference type="AlphaFoldDB" id="A0A6N2XQ12"/>
<organism evidence="1">
    <name type="scientific">Enterocloster bolteae</name>
    <dbReference type="NCBI Taxonomy" id="208479"/>
    <lineage>
        <taxon>Bacteria</taxon>
        <taxon>Bacillati</taxon>
        <taxon>Bacillota</taxon>
        <taxon>Clostridia</taxon>
        <taxon>Lachnospirales</taxon>
        <taxon>Lachnospiraceae</taxon>
        <taxon>Enterocloster</taxon>
    </lineage>
</organism>
<protein>
    <submittedName>
        <fullName evidence="1">Uncharacterized protein</fullName>
    </submittedName>
</protein>
<proteinExistence type="predicted"/>